<dbReference type="AlphaFoldDB" id="A0A382H9S5"/>
<feature type="compositionally biased region" description="Basic residues" evidence="1">
    <location>
        <begin position="95"/>
        <end position="110"/>
    </location>
</feature>
<feature type="compositionally biased region" description="Low complexity" evidence="1">
    <location>
        <begin position="119"/>
        <end position="132"/>
    </location>
</feature>
<gene>
    <name evidence="2" type="ORF">METZ01_LOCUS236912</name>
</gene>
<feature type="compositionally biased region" description="Basic residues" evidence="1">
    <location>
        <begin position="41"/>
        <end position="51"/>
    </location>
</feature>
<feature type="compositionally biased region" description="Pro residues" evidence="1">
    <location>
        <begin position="23"/>
        <end position="34"/>
    </location>
</feature>
<feature type="non-terminal residue" evidence="2">
    <location>
        <position position="1"/>
    </location>
</feature>
<dbReference type="EMBL" id="UINC01060011">
    <property type="protein sequence ID" value="SVB84058.1"/>
    <property type="molecule type" value="Genomic_DNA"/>
</dbReference>
<proteinExistence type="predicted"/>
<protein>
    <submittedName>
        <fullName evidence="2">Uncharacterized protein</fullName>
    </submittedName>
</protein>
<feature type="region of interest" description="Disordered" evidence="1">
    <location>
        <begin position="1"/>
        <end position="59"/>
    </location>
</feature>
<evidence type="ECO:0000313" key="2">
    <source>
        <dbReference type="EMBL" id="SVB84058.1"/>
    </source>
</evidence>
<name>A0A382H9S5_9ZZZZ</name>
<reference evidence="2" key="1">
    <citation type="submission" date="2018-05" db="EMBL/GenBank/DDBJ databases">
        <authorList>
            <person name="Lanie J.A."/>
            <person name="Ng W.-L."/>
            <person name="Kazmierczak K.M."/>
            <person name="Andrzejewski T.M."/>
            <person name="Davidsen T.M."/>
            <person name="Wayne K.J."/>
            <person name="Tettelin H."/>
            <person name="Glass J.I."/>
            <person name="Rusch D."/>
            <person name="Podicherti R."/>
            <person name="Tsui H.-C.T."/>
            <person name="Winkler M.E."/>
        </authorList>
    </citation>
    <scope>NUCLEOTIDE SEQUENCE</scope>
</reference>
<sequence>PYVEHGVGRGDTRGDRRNRGPPGGLPHHPPPIPPRWCRERRGSRRVRHPGAGRRPLAGLLDTPRLTVRVPDRLNACAGLRLRGALRRPGRADRSGRRRRRPRSNGRRRPPARCGKAPSAGHRGTAAHAARPGRGCRPRHALDDERTASHPAGLPHRISHAGHPDLGDLRGTLPPRDGHAGPRAAVHQRPDDLAVGGAPQQPPAL</sequence>
<accession>A0A382H9S5</accession>
<evidence type="ECO:0000256" key="1">
    <source>
        <dbReference type="SAM" id="MobiDB-lite"/>
    </source>
</evidence>
<organism evidence="2">
    <name type="scientific">marine metagenome</name>
    <dbReference type="NCBI Taxonomy" id="408172"/>
    <lineage>
        <taxon>unclassified sequences</taxon>
        <taxon>metagenomes</taxon>
        <taxon>ecological metagenomes</taxon>
    </lineage>
</organism>
<feature type="region of interest" description="Disordered" evidence="1">
    <location>
        <begin position="84"/>
        <end position="204"/>
    </location>
</feature>
<feature type="compositionally biased region" description="Basic and acidic residues" evidence="1">
    <location>
        <begin position="1"/>
        <end position="18"/>
    </location>
</feature>
<feature type="non-terminal residue" evidence="2">
    <location>
        <position position="204"/>
    </location>
</feature>